<keyword evidence="2" id="KW-1185">Reference proteome</keyword>
<sequence length="82" mass="8731">MFGGQAILAGQAAIISLMNCKQKVGFKETRSLVDKYLSFDAAVGDKVTALVVVARDGNGTIMHRWIKREVQVGEALALLGGP</sequence>
<dbReference type="Proteomes" id="UP001187192">
    <property type="component" value="Unassembled WGS sequence"/>
</dbReference>
<protein>
    <submittedName>
        <fullName evidence="1">Uncharacterized protein</fullName>
    </submittedName>
</protein>
<gene>
    <name evidence="1" type="ORF">TIFTF001_043729</name>
</gene>
<accession>A0AA87ZFQ5</accession>
<reference evidence="1" key="1">
    <citation type="submission" date="2023-07" db="EMBL/GenBank/DDBJ databases">
        <title>draft genome sequence of fig (Ficus carica).</title>
        <authorList>
            <person name="Takahashi T."/>
            <person name="Nishimura K."/>
        </authorList>
    </citation>
    <scope>NUCLEOTIDE SEQUENCE</scope>
</reference>
<dbReference type="AlphaFoldDB" id="A0AA87ZFQ5"/>
<evidence type="ECO:0000313" key="1">
    <source>
        <dbReference type="EMBL" id="GMN23871.1"/>
    </source>
</evidence>
<comment type="caution">
    <text evidence="1">The sequence shown here is derived from an EMBL/GenBank/DDBJ whole genome shotgun (WGS) entry which is preliminary data.</text>
</comment>
<evidence type="ECO:0000313" key="2">
    <source>
        <dbReference type="Proteomes" id="UP001187192"/>
    </source>
</evidence>
<name>A0AA87ZFQ5_FICCA</name>
<dbReference type="EMBL" id="BTGU01002935">
    <property type="protein sequence ID" value="GMN23871.1"/>
    <property type="molecule type" value="Genomic_DNA"/>
</dbReference>
<organism evidence="1 2">
    <name type="scientific">Ficus carica</name>
    <name type="common">Common fig</name>
    <dbReference type="NCBI Taxonomy" id="3494"/>
    <lineage>
        <taxon>Eukaryota</taxon>
        <taxon>Viridiplantae</taxon>
        <taxon>Streptophyta</taxon>
        <taxon>Embryophyta</taxon>
        <taxon>Tracheophyta</taxon>
        <taxon>Spermatophyta</taxon>
        <taxon>Magnoliopsida</taxon>
        <taxon>eudicotyledons</taxon>
        <taxon>Gunneridae</taxon>
        <taxon>Pentapetalae</taxon>
        <taxon>rosids</taxon>
        <taxon>fabids</taxon>
        <taxon>Rosales</taxon>
        <taxon>Moraceae</taxon>
        <taxon>Ficeae</taxon>
        <taxon>Ficus</taxon>
    </lineage>
</organism>
<proteinExistence type="predicted"/>